<comment type="subunit">
    <text evidence="2">Homohexamer.</text>
</comment>
<feature type="binding site" evidence="5">
    <location>
        <position position="103"/>
    </location>
    <ligand>
        <name>a divalent metal cation</name>
        <dbReference type="ChEBI" id="CHEBI:60240"/>
        <label>1</label>
    </ligand>
</feature>
<dbReference type="Pfam" id="PF01784">
    <property type="entry name" value="DUF34_NIF3"/>
    <property type="match status" value="1"/>
</dbReference>
<dbReference type="SUPFAM" id="SSF102705">
    <property type="entry name" value="NIF3 (NGG1p interacting factor 3)-like"/>
    <property type="match status" value="1"/>
</dbReference>
<comment type="similarity">
    <text evidence="1">Belongs to the GTP cyclohydrolase I type 2/NIF3 family.</text>
</comment>
<dbReference type="InterPro" id="IPR036069">
    <property type="entry name" value="DUF34/NIF3_sf"/>
</dbReference>
<protein>
    <recommendedName>
        <fullName evidence="3">GTP cyclohydrolase 1 type 2 homolog</fullName>
    </recommendedName>
</protein>
<reference evidence="6 7" key="1">
    <citation type="submission" date="2018-06" db="EMBL/GenBank/DDBJ databases">
        <authorList>
            <consortium name="Pathogen Informatics"/>
            <person name="Doyle S."/>
        </authorList>
    </citation>
    <scope>NUCLEOTIDE SEQUENCE [LARGE SCALE GENOMIC DNA]</scope>
    <source>
        <strain evidence="6 7">NCTC12221</strain>
    </source>
</reference>
<accession>A0A377JM83</accession>
<proteinExistence type="inferred from homology"/>
<gene>
    <name evidence="6" type="ORF">NCTC12221_00299</name>
</gene>
<evidence type="ECO:0000256" key="2">
    <source>
        <dbReference type="ARBA" id="ARBA00011643"/>
    </source>
</evidence>
<sequence length="262" mass="29697">MAFKLKEIYDLCESISPFDTQESWDKSGLNLGSFDDELTHILICLELTLDIARNIQPNTLVITHHPLIFTPLTQIHTRSYPSNLIAILLRKNCALISLHTNFDKSHLNAYLTHKILQWEHFVAQDFFMYGEIKPTSLENLALQVCQKLQAKAVSYIQGDDIYENTQESSSLDSIKEVYVVCGSGCSLSSRIPQKPHTCLITGDIKHHDAMIAKSNGLSLIDMGHYESEKYFVEIFQSILQNAGYNAIIADCKNPFYFCSIID</sequence>
<feature type="binding site" evidence="5">
    <location>
        <position position="224"/>
    </location>
    <ligand>
        <name>a divalent metal cation</name>
        <dbReference type="ChEBI" id="CHEBI:60240"/>
        <label>1</label>
    </ligand>
</feature>
<keyword evidence="4 5" id="KW-0479">Metal-binding</keyword>
<dbReference type="FunFam" id="3.40.1390.30:FF:000001">
    <property type="entry name" value="GTP cyclohydrolase 1 type 2"/>
    <property type="match status" value="1"/>
</dbReference>
<dbReference type="Proteomes" id="UP000255335">
    <property type="component" value="Unassembled WGS sequence"/>
</dbReference>
<dbReference type="RefSeq" id="WP_115025684.1">
    <property type="nucleotide sequence ID" value="NZ_UGHZ01000001.1"/>
</dbReference>
<dbReference type="PANTHER" id="PTHR13799">
    <property type="entry name" value="NGG1 INTERACTING FACTOR 3"/>
    <property type="match status" value="1"/>
</dbReference>
<name>A0A377JM83_9HELI</name>
<dbReference type="PANTHER" id="PTHR13799:SF14">
    <property type="entry name" value="GTP CYCLOHYDROLASE 1 TYPE 2 HOMOLOG"/>
    <property type="match status" value="1"/>
</dbReference>
<dbReference type="GO" id="GO:0046872">
    <property type="term" value="F:metal ion binding"/>
    <property type="evidence" value="ECO:0007669"/>
    <property type="project" value="UniProtKB-KW"/>
</dbReference>
<evidence type="ECO:0000313" key="6">
    <source>
        <dbReference type="EMBL" id="STP08876.1"/>
    </source>
</evidence>
<organism evidence="6 7">
    <name type="scientific">Helicobacter cinaedi</name>
    <dbReference type="NCBI Taxonomy" id="213"/>
    <lineage>
        <taxon>Bacteria</taxon>
        <taxon>Pseudomonadati</taxon>
        <taxon>Campylobacterota</taxon>
        <taxon>Epsilonproteobacteria</taxon>
        <taxon>Campylobacterales</taxon>
        <taxon>Helicobacteraceae</taxon>
        <taxon>Helicobacter</taxon>
    </lineage>
</organism>
<dbReference type="GO" id="GO:0005737">
    <property type="term" value="C:cytoplasm"/>
    <property type="evidence" value="ECO:0007669"/>
    <property type="project" value="TreeGrafter"/>
</dbReference>
<evidence type="ECO:0000256" key="1">
    <source>
        <dbReference type="ARBA" id="ARBA00006964"/>
    </source>
</evidence>
<evidence type="ECO:0000256" key="5">
    <source>
        <dbReference type="PIRSR" id="PIRSR602678-1"/>
    </source>
</evidence>
<dbReference type="NCBIfam" id="TIGR00486">
    <property type="entry name" value="YbgI_SA1388"/>
    <property type="match status" value="1"/>
</dbReference>
<evidence type="ECO:0000313" key="7">
    <source>
        <dbReference type="Proteomes" id="UP000255335"/>
    </source>
</evidence>
<evidence type="ECO:0000256" key="4">
    <source>
        <dbReference type="ARBA" id="ARBA00022723"/>
    </source>
</evidence>
<dbReference type="AlphaFoldDB" id="A0A377JM83"/>
<dbReference type="EMBL" id="UGHZ01000001">
    <property type="protein sequence ID" value="STP08876.1"/>
    <property type="molecule type" value="Genomic_DNA"/>
</dbReference>
<evidence type="ECO:0000256" key="3">
    <source>
        <dbReference type="ARBA" id="ARBA00022112"/>
    </source>
</evidence>
<feature type="binding site" evidence="5">
    <location>
        <position position="228"/>
    </location>
    <ligand>
        <name>a divalent metal cation</name>
        <dbReference type="ChEBI" id="CHEBI:60240"/>
        <label>1</label>
    </ligand>
</feature>
<dbReference type="InterPro" id="IPR002678">
    <property type="entry name" value="DUF34/NIF3"/>
</dbReference>
<dbReference type="Gene3D" id="3.40.1390.30">
    <property type="entry name" value="NIF3 (NGG1p interacting factor 3)-like"/>
    <property type="match status" value="2"/>
</dbReference>
<feature type="binding site" evidence="5">
    <location>
        <position position="65"/>
    </location>
    <ligand>
        <name>a divalent metal cation</name>
        <dbReference type="ChEBI" id="CHEBI:60240"/>
        <label>1</label>
    </ligand>
</feature>
<feature type="binding site" evidence="5">
    <location>
        <position position="64"/>
    </location>
    <ligand>
        <name>a divalent metal cation</name>
        <dbReference type="ChEBI" id="CHEBI:60240"/>
        <label>2</label>
    </ligand>
</feature>